<name>A0A401L327_ASPAW</name>
<feature type="compositionally biased region" description="Polar residues" evidence="1">
    <location>
        <begin position="371"/>
        <end position="386"/>
    </location>
</feature>
<accession>A0A401L327</accession>
<evidence type="ECO:0000313" key="2">
    <source>
        <dbReference type="EMBL" id="GCB25925.1"/>
    </source>
</evidence>
<protein>
    <submittedName>
        <fullName evidence="2">Uncharacterized protein</fullName>
    </submittedName>
</protein>
<comment type="caution">
    <text evidence="2">The sequence shown here is derived from an EMBL/GenBank/DDBJ whole genome shotgun (WGS) entry which is preliminary data.</text>
</comment>
<sequence>MGHSGPPVDSQPWGRAPKTREHTSRAGGIPTGRGGRAPPFLKRGPEGPVRHQSRRGDLPGREEVWVGFQQLRSAAFHLPHSTTGLPWPTDRRANSIYRNSPISPGQLVNSTPHHPYKVGYLHAACPNPRPSTAILALPWPPRCLAIRARPTPHPGPSLPRRLASPHLTWPTGQFPSPARTHATPRAPDACLPGPPPCSGAAWPAILRANVLWSESDSWGTPTGPPRPGDRLARPTGQWPFVAHEGPDGLLALIPLESSQRDAESIPSSVGFLRRSRMANWRMKLVEREGGRDPWLTAGSPIPEAPSNRPALPDLSQQGYLTAYTTRLVTSVVCRGFIPREVTLQFASQLPGLLPRSRRQPAEVHGPEAYSYPTTTCGATSPRSGTDSDLEAFSHYPADVASRHCLVRQPQKPII</sequence>
<dbReference type="AlphaFoldDB" id="A0A401L327"/>
<feature type="region of interest" description="Disordered" evidence="1">
    <location>
        <begin position="1"/>
        <end position="57"/>
    </location>
</feature>
<dbReference type="Proteomes" id="UP000286921">
    <property type="component" value="Unassembled WGS sequence"/>
</dbReference>
<organism evidence="2 3">
    <name type="scientific">Aspergillus awamori</name>
    <name type="common">Black koji mold</name>
    <dbReference type="NCBI Taxonomy" id="105351"/>
    <lineage>
        <taxon>Eukaryota</taxon>
        <taxon>Fungi</taxon>
        <taxon>Dikarya</taxon>
        <taxon>Ascomycota</taxon>
        <taxon>Pezizomycotina</taxon>
        <taxon>Eurotiomycetes</taxon>
        <taxon>Eurotiomycetidae</taxon>
        <taxon>Eurotiales</taxon>
        <taxon>Aspergillaceae</taxon>
        <taxon>Aspergillus</taxon>
    </lineage>
</organism>
<feature type="compositionally biased region" description="Basic and acidic residues" evidence="1">
    <location>
        <begin position="43"/>
        <end position="57"/>
    </location>
</feature>
<reference evidence="2 3" key="1">
    <citation type="submission" date="2016-09" db="EMBL/GenBank/DDBJ databases">
        <title>Aspergillus awamori IFM 58123T.</title>
        <authorList>
            <person name="Kusuya Y."/>
            <person name="Shimizu M."/>
            <person name="Takahashi H."/>
            <person name="Yaguchi T."/>
        </authorList>
    </citation>
    <scope>NUCLEOTIDE SEQUENCE [LARGE SCALE GENOMIC DNA]</scope>
    <source>
        <strain evidence="2 3">IFM 58123</strain>
    </source>
</reference>
<evidence type="ECO:0000313" key="3">
    <source>
        <dbReference type="Proteomes" id="UP000286921"/>
    </source>
</evidence>
<feature type="region of interest" description="Disordered" evidence="1">
    <location>
        <begin position="362"/>
        <end position="390"/>
    </location>
</feature>
<gene>
    <name evidence="2" type="ORF">AAWM_08810</name>
</gene>
<evidence type="ECO:0000256" key="1">
    <source>
        <dbReference type="SAM" id="MobiDB-lite"/>
    </source>
</evidence>
<keyword evidence="3" id="KW-1185">Reference proteome</keyword>
<dbReference type="STRING" id="105351.A0A401L327"/>
<proteinExistence type="predicted"/>
<dbReference type="EMBL" id="BDHI01000026">
    <property type="protein sequence ID" value="GCB25925.1"/>
    <property type="molecule type" value="Genomic_DNA"/>
</dbReference>